<comment type="caution">
    <text evidence="1">The sequence shown here is derived from an EMBL/GenBank/DDBJ whole genome shotgun (WGS) entry which is preliminary data.</text>
</comment>
<keyword evidence="2" id="KW-1185">Reference proteome</keyword>
<dbReference type="Proteomes" id="UP000489600">
    <property type="component" value="Unassembled WGS sequence"/>
</dbReference>
<reference evidence="1" key="1">
    <citation type="submission" date="2019-07" db="EMBL/GenBank/DDBJ databases">
        <authorList>
            <person name="Dittberner H."/>
        </authorList>
    </citation>
    <scope>NUCLEOTIDE SEQUENCE [LARGE SCALE GENOMIC DNA]</scope>
</reference>
<dbReference type="AlphaFoldDB" id="A0A565BP66"/>
<evidence type="ECO:0000313" key="1">
    <source>
        <dbReference type="EMBL" id="VVB03105.1"/>
    </source>
</evidence>
<proteinExistence type="predicted"/>
<name>A0A565BP66_9BRAS</name>
<sequence>MASESDAWTIKVEKFQRAIDVAEAVRATLGGRPREKVDVEKLLKSNPKLSKELDYINDGVSRRREIMEEPTVKVLDPNKNESNKL</sequence>
<organism evidence="1 2">
    <name type="scientific">Arabis nemorensis</name>
    <dbReference type="NCBI Taxonomy" id="586526"/>
    <lineage>
        <taxon>Eukaryota</taxon>
        <taxon>Viridiplantae</taxon>
        <taxon>Streptophyta</taxon>
        <taxon>Embryophyta</taxon>
        <taxon>Tracheophyta</taxon>
        <taxon>Spermatophyta</taxon>
        <taxon>Magnoliopsida</taxon>
        <taxon>eudicotyledons</taxon>
        <taxon>Gunneridae</taxon>
        <taxon>Pentapetalae</taxon>
        <taxon>rosids</taxon>
        <taxon>malvids</taxon>
        <taxon>Brassicales</taxon>
        <taxon>Brassicaceae</taxon>
        <taxon>Arabideae</taxon>
        <taxon>Arabis</taxon>
    </lineage>
</organism>
<protein>
    <submittedName>
        <fullName evidence="1">Uncharacterized protein</fullName>
    </submittedName>
</protein>
<dbReference type="EMBL" id="CABITT030000004">
    <property type="protein sequence ID" value="VVB03105.1"/>
    <property type="molecule type" value="Genomic_DNA"/>
</dbReference>
<gene>
    <name evidence="1" type="ORF">ANE_LOCUS13549</name>
</gene>
<accession>A0A565BP66</accession>
<evidence type="ECO:0000313" key="2">
    <source>
        <dbReference type="Proteomes" id="UP000489600"/>
    </source>
</evidence>